<dbReference type="Ensembl" id="ENSMODT00000042822.1">
    <property type="protein sequence ID" value="ENSMODP00000039716.1"/>
    <property type="gene ID" value="ENSMODG00000027779.1"/>
</dbReference>
<dbReference type="GO" id="GO:0019068">
    <property type="term" value="P:virion assembly"/>
    <property type="evidence" value="ECO:0007669"/>
    <property type="project" value="InterPro"/>
</dbReference>
<dbReference type="GO" id="GO:0008270">
    <property type="term" value="F:zinc ion binding"/>
    <property type="evidence" value="ECO:0007669"/>
    <property type="project" value="UniProtKB-KW"/>
</dbReference>
<dbReference type="GeneTree" id="ENSGT01020000232705"/>
<dbReference type="eggNOG" id="ENOG502S5EW">
    <property type="taxonomic scope" value="Eukaryota"/>
</dbReference>
<reference evidence="3" key="2">
    <citation type="submission" date="2025-08" db="UniProtKB">
        <authorList>
            <consortium name="Ensembl"/>
        </authorList>
    </citation>
    <scope>IDENTIFICATION</scope>
</reference>
<dbReference type="KEGG" id="mdo:107651026"/>
<dbReference type="RefSeq" id="XP_016284716.1">
    <property type="nucleotide sequence ID" value="XM_016429230.2"/>
</dbReference>
<dbReference type="PANTHER" id="PTHR33166">
    <property type="entry name" value="GAG_P30 DOMAIN-CONTAINING PROTEIN"/>
    <property type="match status" value="1"/>
</dbReference>
<proteinExistence type="predicted"/>
<dbReference type="Gene3D" id="4.10.60.10">
    <property type="entry name" value="Zinc finger, CCHC-type"/>
    <property type="match status" value="1"/>
</dbReference>
<evidence type="ECO:0000313" key="3">
    <source>
        <dbReference type="Ensembl" id="ENSMODP00000039716.1"/>
    </source>
</evidence>
<feature type="domain" description="CCHC-type" evidence="2">
    <location>
        <begin position="310"/>
        <end position="325"/>
    </location>
</feature>
<evidence type="ECO:0000256" key="1">
    <source>
        <dbReference type="PROSITE-ProRule" id="PRU00047"/>
    </source>
</evidence>
<dbReference type="Bgee" id="ENSMODG00000027779">
    <property type="expression patterns" value="Expressed in forelimb bud and 13 other cell types or tissues"/>
</dbReference>
<evidence type="ECO:0000313" key="4">
    <source>
        <dbReference type="Proteomes" id="UP000002280"/>
    </source>
</evidence>
<dbReference type="HOGENOM" id="CLU_703914_0_0_1"/>
<dbReference type="InterPro" id="IPR050462">
    <property type="entry name" value="Retroviral_Gag-Pol_poly"/>
</dbReference>
<sequence>MWRITSSLFPYFSPVPPAPDQSLPSPPITPPPLTYSVATQTTNQAAVITDNSNEDQSSPREFVNITPHRPLTLQDIERFKENIPSFEDEPFVVIRNFEIIYIFYNPTWSEVEDLMHALLTEEERNKVLSLVNEAQGFRAVHWPTEDPKWDPNLEEDYLSLCHARDALLEAMRDCSYRPHLWTKFENMKQEENENPMDFMDRLVKLGRRSLGLDLSREKDLGLLRRQFVRNCCTVVKNYFMTDCPKWTVMDISELKIVADYIFNRPEDKEEKLDILRKEIHTLTEELKKVIAKQGEIISLVKKSTKQPLMCYFCGKKGHIAINCRKRNPENGNRSLRNNNNRSSYRIGDCNRGNYNPHQSIQYGVCPHCPHCGNPPQNGGTPEGPGGEGICKK</sequence>
<evidence type="ECO:0000259" key="2">
    <source>
        <dbReference type="PROSITE" id="PS50158"/>
    </source>
</evidence>
<dbReference type="SUPFAM" id="SSF57756">
    <property type="entry name" value="Retrovirus zinc finger-like domains"/>
    <property type="match status" value="1"/>
</dbReference>
<dbReference type="InterPro" id="IPR001878">
    <property type="entry name" value="Znf_CCHC"/>
</dbReference>
<name>K7E1R5_MONDO</name>
<dbReference type="PROSITE" id="PS50158">
    <property type="entry name" value="ZF_CCHC"/>
    <property type="match status" value="1"/>
</dbReference>
<gene>
    <name evidence="3" type="primary">LOC107651026</name>
</gene>
<dbReference type="GO" id="GO:0003676">
    <property type="term" value="F:nucleic acid binding"/>
    <property type="evidence" value="ECO:0007669"/>
    <property type="project" value="InterPro"/>
</dbReference>
<keyword evidence="4" id="KW-1185">Reference proteome</keyword>
<keyword evidence="1" id="KW-0479">Metal-binding</keyword>
<organism evidence="3 4">
    <name type="scientific">Monodelphis domestica</name>
    <name type="common">Gray short-tailed opossum</name>
    <dbReference type="NCBI Taxonomy" id="13616"/>
    <lineage>
        <taxon>Eukaryota</taxon>
        <taxon>Metazoa</taxon>
        <taxon>Chordata</taxon>
        <taxon>Craniata</taxon>
        <taxon>Vertebrata</taxon>
        <taxon>Euteleostomi</taxon>
        <taxon>Mammalia</taxon>
        <taxon>Metatheria</taxon>
        <taxon>Didelphimorphia</taxon>
        <taxon>Didelphidae</taxon>
        <taxon>Monodelphis</taxon>
    </lineage>
</organism>
<dbReference type="InParanoid" id="K7E1R5"/>
<reference evidence="3 4" key="1">
    <citation type="journal article" date="2007" name="Nature">
        <title>Genome of the marsupial Monodelphis domestica reveals innovation in non-coding sequences.</title>
        <authorList>
            <person name="Mikkelsen T.S."/>
            <person name="Wakefield M.J."/>
            <person name="Aken B."/>
            <person name="Amemiya C.T."/>
            <person name="Chang J.L."/>
            <person name="Duke S."/>
            <person name="Garber M."/>
            <person name="Gentles A.J."/>
            <person name="Goodstadt L."/>
            <person name="Heger A."/>
            <person name="Jurka J."/>
            <person name="Kamal M."/>
            <person name="Mauceli E."/>
            <person name="Searle S.M."/>
            <person name="Sharpe T."/>
            <person name="Baker M.L."/>
            <person name="Batzer M.A."/>
            <person name="Benos P.V."/>
            <person name="Belov K."/>
            <person name="Clamp M."/>
            <person name="Cook A."/>
            <person name="Cuff J."/>
            <person name="Das R."/>
            <person name="Davidow L."/>
            <person name="Deakin J.E."/>
            <person name="Fazzari M.J."/>
            <person name="Glass J.L."/>
            <person name="Grabherr M."/>
            <person name="Greally J.M."/>
            <person name="Gu W."/>
            <person name="Hore T.A."/>
            <person name="Huttley G.A."/>
            <person name="Kleber M."/>
            <person name="Jirtle R.L."/>
            <person name="Koina E."/>
            <person name="Lee J.T."/>
            <person name="Mahony S."/>
            <person name="Marra M.A."/>
            <person name="Miller R.D."/>
            <person name="Nicholls R.D."/>
            <person name="Oda M."/>
            <person name="Papenfuss A.T."/>
            <person name="Parra Z.E."/>
            <person name="Pollock D.D."/>
            <person name="Ray D.A."/>
            <person name="Schein J.E."/>
            <person name="Speed T.P."/>
            <person name="Thompson K."/>
            <person name="VandeBerg J.L."/>
            <person name="Wade C.M."/>
            <person name="Walker J.A."/>
            <person name="Waters P.D."/>
            <person name="Webber C."/>
            <person name="Weidman J.R."/>
            <person name="Xie X."/>
            <person name="Zody M.C."/>
            <person name="Baldwin J."/>
            <person name="Abdouelleil A."/>
            <person name="Abdulkadir J."/>
            <person name="Abebe A."/>
            <person name="Abera B."/>
            <person name="Abreu J."/>
            <person name="Acer S.C."/>
            <person name="Aftuck L."/>
            <person name="Alexander A."/>
            <person name="An P."/>
            <person name="Anderson E."/>
            <person name="Anderson S."/>
            <person name="Arachi H."/>
            <person name="Azer M."/>
            <person name="Bachantsang P."/>
            <person name="Barry A."/>
            <person name="Bayul T."/>
            <person name="Berlin A."/>
            <person name="Bessette D."/>
            <person name="Bloom T."/>
            <person name="Bloom T."/>
            <person name="Boguslavskiy L."/>
            <person name="Bonnet C."/>
            <person name="Boukhgalter B."/>
            <person name="Bourzgui I."/>
            <person name="Brown A."/>
            <person name="Cahill P."/>
            <person name="Channer S."/>
            <person name="Cheshatsang Y."/>
            <person name="Chuda L."/>
            <person name="Citroen M."/>
            <person name="Collymore A."/>
            <person name="Cooke P."/>
            <person name="Costello M."/>
            <person name="D'Aco K."/>
            <person name="Daza R."/>
            <person name="De Haan G."/>
            <person name="DeGray S."/>
            <person name="DeMaso C."/>
            <person name="Dhargay N."/>
            <person name="Dooley K."/>
            <person name="Dooley E."/>
            <person name="Doricent M."/>
            <person name="Dorje P."/>
            <person name="Dorjee K."/>
            <person name="Dupes A."/>
            <person name="Elong R."/>
            <person name="Falk J."/>
            <person name="Farina A."/>
            <person name="Faro S."/>
            <person name="Ferguson D."/>
            <person name="Fisher S."/>
            <person name="Foley C.D."/>
            <person name="Franke A."/>
            <person name="Friedrich D."/>
            <person name="Gadbois L."/>
            <person name="Gearin G."/>
            <person name="Gearin C.R."/>
            <person name="Giannoukos G."/>
            <person name="Goode T."/>
            <person name="Graham J."/>
            <person name="Grandbois E."/>
            <person name="Grewal S."/>
            <person name="Gyaltsen K."/>
            <person name="Hafez N."/>
            <person name="Hagos B."/>
            <person name="Hall J."/>
            <person name="Henson C."/>
            <person name="Hollinger A."/>
            <person name="Honan T."/>
            <person name="Huard M.D."/>
            <person name="Hughes L."/>
            <person name="Hurhula B."/>
            <person name="Husby M.E."/>
            <person name="Kamat A."/>
            <person name="Kanga B."/>
            <person name="Kashin S."/>
            <person name="Khazanovich D."/>
            <person name="Kisner P."/>
            <person name="Lance K."/>
            <person name="Lara M."/>
            <person name="Lee W."/>
            <person name="Lennon N."/>
            <person name="Letendre F."/>
            <person name="LeVine R."/>
            <person name="Lipovsky A."/>
            <person name="Liu X."/>
            <person name="Liu J."/>
            <person name="Liu S."/>
            <person name="Lokyitsang T."/>
            <person name="Lokyitsang Y."/>
            <person name="Lubonja R."/>
            <person name="Lui A."/>
            <person name="MacDonald P."/>
            <person name="Magnisalis V."/>
            <person name="Maru K."/>
            <person name="Matthews C."/>
            <person name="McCusker W."/>
            <person name="McDonough S."/>
            <person name="Mehta T."/>
            <person name="Meldrim J."/>
            <person name="Meneus L."/>
            <person name="Mihai O."/>
            <person name="Mihalev A."/>
            <person name="Mihova T."/>
            <person name="Mittelman R."/>
            <person name="Mlenga V."/>
            <person name="Montmayeur A."/>
            <person name="Mulrain L."/>
            <person name="Navidi A."/>
            <person name="Naylor J."/>
            <person name="Negash T."/>
            <person name="Nguyen T."/>
            <person name="Nguyen N."/>
            <person name="Nicol R."/>
            <person name="Norbu C."/>
            <person name="Norbu N."/>
            <person name="Novod N."/>
            <person name="O'Neill B."/>
            <person name="Osman S."/>
            <person name="Markiewicz E."/>
            <person name="Oyono O.L."/>
            <person name="Patti C."/>
            <person name="Phunkhang P."/>
            <person name="Pierre F."/>
            <person name="Priest M."/>
            <person name="Raghuraman S."/>
            <person name="Rege F."/>
            <person name="Reyes R."/>
            <person name="Rise C."/>
            <person name="Rogov P."/>
            <person name="Ross K."/>
            <person name="Ryan E."/>
            <person name="Settipalli S."/>
            <person name="Shea T."/>
            <person name="Sherpa N."/>
            <person name="Shi L."/>
            <person name="Shih D."/>
            <person name="Sparrow T."/>
            <person name="Spaulding J."/>
            <person name="Stalker J."/>
            <person name="Stange-Thomann N."/>
            <person name="Stavropoulos S."/>
            <person name="Stone C."/>
            <person name="Strader C."/>
            <person name="Tesfaye S."/>
            <person name="Thomson T."/>
            <person name="Thoulutsang Y."/>
            <person name="Thoulutsang D."/>
            <person name="Topham K."/>
            <person name="Topping I."/>
            <person name="Tsamla T."/>
            <person name="Vassiliev H."/>
            <person name="Vo A."/>
            <person name="Wangchuk T."/>
            <person name="Wangdi T."/>
            <person name="Weiand M."/>
            <person name="Wilkinson J."/>
            <person name="Wilson A."/>
            <person name="Yadav S."/>
            <person name="Young G."/>
            <person name="Yu Q."/>
            <person name="Zembek L."/>
            <person name="Zhong D."/>
            <person name="Zimmer A."/>
            <person name="Zwirko Z."/>
            <person name="Jaffe D.B."/>
            <person name="Alvarez P."/>
            <person name="Brockman W."/>
            <person name="Butler J."/>
            <person name="Chin C."/>
            <person name="Gnerre S."/>
            <person name="MacCallum I."/>
            <person name="Graves J.A."/>
            <person name="Ponting C.P."/>
            <person name="Breen M."/>
            <person name="Samollow P.B."/>
            <person name="Lander E.S."/>
            <person name="Lindblad-Toh K."/>
        </authorList>
    </citation>
    <scope>NUCLEOTIDE SEQUENCE [LARGE SCALE GENOMIC DNA]</scope>
</reference>
<accession>K7E1R5</accession>
<protein>
    <submittedName>
        <fullName evidence="3">Uncharacterized LOC107651026</fullName>
    </submittedName>
</protein>
<keyword evidence="1" id="KW-0862">Zinc</keyword>
<dbReference type="InterPro" id="IPR003036">
    <property type="entry name" value="Gag_P30"/>
</dbReference>
<dbReference type="Gene3D" id="1.10.375.10">
    <property type="entry name" value="Human Immunodeficiency Virus Type 1 Capsid Protein"/>
    <property type="match status" value="1"/>
</dbReference>
<dbReference type="SUPFAM" id="SSF47943">
    <property type="entry name" value="Retrovirus capsid protein, N-terminal core domain"/>
    <property type="match status" value="1"/>
</dbReference>
<reference evidence="3" key="3">
    <citation type="submission" date="2025-09" db="UniProtKB">
        <authorList>
            <consortium name="Ensembl"/>
        </authorList>
    </citation>
    <scope>IDENTIFICATION</scope>
</reference>
<dbReference type="OrthoDB" id="9422159at2759"/>
<dbReference type="Proteomes" id="UP000002280">
    <property type="component" value="Chromosome 2"/>
</dbReference>
<dbReference type="InterPro" id="IPR008919">
    <property type="entry name" value="Retrov_capsid_N"/>
</dbReference>
<dbReference type="SMART" id="SM00343">
    <property type="entry name" value="ZnF_C2HC"/>
    <property type="match status" value="1"/>
</dbReference>
<dbReference type="AlphaFoldDB" id="K7E1R5"/>
<keyword evidence="1" id="KW-0863">Zinc-finger</keyword>
<dbReference type="GeneID" id="107651026"/>
<dbReference type="InterPro" id="IPR036875">
    <property type="entry name" value="Znf_CCHC_sf"/>
</dbReference>
<dbReference type="Pfam" id="PF02093">
    <property type="entry name" value="Gag_p30"/>
    <property type="match status" value="1"/>
</dbReference>